<proteinExistence type="inferred from homology"/>
<name>A0A1S8GNE5_9PROT</name>
<evidence type="ECO:0000256" key="8">
    <source>
        <dbReference type="ARBA" id="ARBA00022833"/>
    </source>
</evidence>
<dbReference type="Pfam" id="PF01242">
    <property type="entry name" value="PTPS"/>
    <property type="match status" value="1"/>
</dbReference>
<reference evidence="12 13" key="1">
    <citation type="journal article" date="2016" name="PLoS ONE">
        <title>Whole-Genome Sequence Analysis of Bombella intestini LMG 28161T, a Novel Acetic Acid Bacterium Isolated from the Crop of a Red-Tailed Bumble Bee, Bombus lapidarius.</title>
        <authorList>
            <person name="Li L."/>
            <person name="Illeghems K."/>
            <person name="Van Kerrebroeck S."/>
            <person name="Borremans W."/>
            <person name="Cleenwerck I."/>
            <person name="Smagghe G."/>
            <person name="De Vuyst L."/>
            <person name="Vandamme P."/>
        </authorList>
    </citation>
    <scope>NUCLEOTIDE SEQUENCE [LARGE SCALE GENOMIC DNA]</scope>
    <source>
        <strain evidence="12 13">R-52487</strain>
    </source>
</reference>
<dbReference type="GO" id="GO:0070497">
    <property type="term" value="F:6-carboxytetrahydropterin synthase activity"/>
    <property type="evidence" value="ECO:0007669"/>
    <property type="project" value="UniProtKB-EC"/>
</dbReference>
<dbReference type="PANTHER" id="PTHR12589">
    <property type="entry name" value="PYRUVOYL TETRAHYDROBIOPTERIN SYNTHASE"/>
    <property type="match status" value="1"/>
</dbReference>
<keyword evidence="9" id="KW-0456">Lyase</keyword>
<dbReference type="InterPro" id="IPR007115">
    <property type="entry name" value="6-PTP_synth/QueD"/>
</dbReference>
<evidence type="ECO:0000256" key="11">
    <source>
        <dbReference type="ARBA" id="ARBA00048807"/>
    </source>
</evidence>
<dbReference type="RefSeq" id="WP_077397088.1">
    <property type="nucleotide sequence ID" value="NZ_JATM01000005.1"/>
</dbReference>
<comment type="catalytic activity">
    <reaction evidence="11">
        <text>7,8-dihydroneopterin 3'-triphosphate + H2O = 6-carboxy-5,6,7,8-tetrahydropterin + triphosphate + acetaldehyde + 2 H(+)</text>
        <dbReference type="Rhea" id="RHEA:27966"/>
        <dbReference type="ChEBI" id="CHEBI:15343"/>
        <dbReference type="ChEBI" id="CHEBI:15377"/>
        <dbReference type="ChEBI" id="CHEBI:15378"/>
        <dbReference type="ChEBI" id="CHEBI:18036"/>
        <dbReference type="ChEBI" id="CHEBI:58462"/>
        <dbReference type="ChEBI" id="CHEBI:61032"/>
        <dbReference type="EC" id="4.1.2.50"/>
    </reaction>
</comment>
<evidence type="ECO:0000256" key="4">
    <source>
        <dbReference type="ARBA" id="ARBA00008900"/>
    </source>
</evidence>
<dbReference type="GO" id="GO:0046872">
    <property type="term" value="F:metal ion binding"/>
    <property type="evidence" value="ECO:0007669"/>
    <property type="project" value="UniProtKB-KW"/>
</dbReference>
<comment type="similarity">
    <text evidence="4">Belongs to the PTPS family. QueD subfamily.</text>
</comment>
<evidence type="ECO:0000313" key="13">
    <source>
        <dbReference type="Proteomes" id="UP000200980"/>
    </source>
</evidence>
<comment type="function">
    <text evidence="2">Catalyzes the conversion of 7,8-dihydroneopterin triphosphate (H2NTP) to 6-carboxy-5,6,7,8-tetrahydropterin (CPH4) and acetaldehyde.</text>
</comment>
<comment type="cofactor">
    <cofactor evidence="1">
        <name>Zn(2+)</name>
        <dbReference type="ChEBI" id="CHEBI:29105"/>
    </cofactor>
</comment>
<accession>A0A1S8GNE5</accession>
<evidence type="ECO:0000313" key="12">
    <source>
        <dbReference type="EMBL" id="OOL17380.1"/>
    </source>
</evidence>
<keyword evidence="7" id="KW-0479">Metal-binding</keyword>
<comment type="caution">
    <text evidence="12">The sequence shown here is derived from an EMBL/GenBank/DDBJ whole genome shotgun (WGS) entry which is preliminary data.</text>
</comment>
<sequence length="185" mass="21047">MSDITRTELIFTRRFCMGHRLISGCSERCAIPHGHNEYVTVTLVPGPNAPQQNQRLDGHSNMLLPFAEAKGRWHRFIDERMDHSFQLSESDPLLNWFAEHEPQRLDRLVVTPGDPTTELLAALLMSKLQAFLTAQGGLLAPASLEIKETPTNTVRLHGDPALYLPLVDRPEDQCWWHRADDTTRD</sequence>
<evidence type="ECO:0000256" key="7">
    <source>
        <dbReference type="ARBA" id="ARBA00022723"/>
    </source>
</evidence>
<dbReference type="UniPathway" id="UPA00391"/>
<dbReference type="PANTHER" id="PTHR12589:SF7">
    <property type="entry name" value="6-PYRUVOYL TETRAHYDROBIOPTERIN SYNTHASE"/>
    <property type="match status" value="1"/>
</dbReference>
<keyword evidence="13" id="KW-1185">Reference proteome</keyword>
<dbReference type="Proteomes" id="UP000200980">
    <property type="component" value="Unassembled WGS sequence"/>
</dbReference>
<evidence type="ECO:0000256" key="3">
    <source>
        <dbReference type="ARBA" id="ARBA00005061"/>
    </source>
</evidence>
<dbReference type="OrthoDB" id="7171471at2"/>
<evidence type="ECO:0000256" key="1">
    <source>
        <dbReference type="ARBA" id="ARBA00001947"/>
    </source>
</evidence>
<evidence type="ECO:0000256" key="10">
    <source>
        <dbReference type="ARBA" id="ARBA00031449"/>
    </source>
</evidence>
<dbReference type="EMBL" id="JATM01000005">
    <property type="protein sequence ID" value="OOL17380.1"/>
    <property type="molecule type" value="Genomic_DNA"/>
</dbReference>
<dbReference type="AlphaFoldDB" id="A0A1S8GNE5"/>
<dbReference type="EC" id="4.1.2.50" evidence="5"/>
<organism evidence="12 13">
    <name type="scientific">Bombella intestini</name>
    <dbReference type="NCBI Taxonomy" id="1539051"/>
    <lineage>
        <taxon>Bacteria</taxon>
        <taxon>Pseudomonadati</taxon>
        <taxon>Pseudomonadota</taxon>
        <taxon>Alphaproteobacteria</taxon>
        <taxon>Acetobacterales</taxon>
        <taxon>Acetobacteraceae</taxon>
        <taxon>Bombella</taxon>
    </lineage>
</organism>
<evidence type="ECO:0000256" key="2">
    <source>
        <dbReference type="ARBA" id="ARBA00002285"/>
    </source>
</evidence>
<evidence type="ECO:0000256" key="9">
    <source>
        <dbReference type="ARBA" id="ARBA00023239"/>
    </source>
</evidence>
<protein>
    <recommendedName>
        <fullName evidence="6">6-carboxy-5,6,7,8-tetrahydropterin synthase</fullName>
        <ecNumber evidence="5">4.1.2.50</ecNumber>
    </recommendedName>
    <alternativeName>
        <fullName evidence="10">Queuosine biosynthesis protein QueD</fullName>
    </alternativeName>
</protein>
<evidence type="ECO:0000256" key="6">
    <source>
        <dbReference type="ARBA" id="ARBA00018141"/>
    </source>
</evidence>
<dbReference type="SUPFAM" id="SSF55620">
    <property type="entry name" value="Tetrahydrobiopterin biosynthesis enzymes-like"/>
    <property type="match status" value="1"/>
</dbReference>
<keyword evidence="8" id="KW-0862">Zinc</keyword>
<dbReference type="STRING" id="1539051.AL01_08630"/>
<dbReference type="InterPro" id="IPR038418">
    <property type="entry name" value="6-PTP_synth/QueD_sf"/>
</dbReference>
<gene>
    <name evidence="12" type="ORF">AL01_08630</name>
</gene>
<evidence type="ECO:0000256" key="5">
    <source>
        <dbReference type="ARBA" id="ARBA00012982"/>
    </source>
</evidence>
<dbReference type="Gene3D" id="3.30.479.10">
    <property type="entry name" value="6-pyruvoyl tetrahydropterin synthase/QueD"/>
    <property type="match status" value="1"/>
</dbReference>
<comment type="pathway">
    <text evidence="3">Purine metabolism; 7-cyano-7-deazaguanine biosynthesis.</text>
</comment>